<keyword evidence="3" id="KW-0406">Ion transport</keyword>
<protein>
    <submittedName>
        <fullName evidence="4">ATPase</fullName>
    </submittedName>
</protein>
<dbReference type="GO" id="GO:0046961">
    <property type="term" value="F:proton-transporting ATPase activity, rotational mechanism"/>
    <property type="evidence" value="ECO:0007669"/>
    <property type="project" value="InterPro"/>
</dbReference>
<keyword evidence="2" id="KW-0813">Transport</keyword>
<dbReference type="InterPro" id="IPR002699">
    <property type="entry name" value="V_ATPase_D"/>
</dbReference>
<name>A0A1R1MM18_9BACT</name>
<accession>A0A1R1MM18</accession>
<evidence type="ECO:0000256" key="1">
    <source>
        <dbReference type="ARBA" id="ARBA00005850"/>
    </source>
</evidence>
<comment type="similarity">
    <text evidence="1">Belongs to the V-ATPase D subunit family.</text>
</comment>
<reference evidence="4 5" key="1">
    <citation type="submission" date="2016-10" db="EMBL/GenBank/DDBJ databases">
        <title>Genome sequence of a sulfur-reducing bacterium Desulfurobacterium indicum K6013.</title>
        <authorList>
            <person name="Cao J."/>
            <person name="Shao Z."/>
            <person name="Alain K."/>
            <person name="Jebbar M."/>
        </authorList>
    </citation>
    <scope>NUCLEOTIDE SEQUENCE [LARGE SCALE GENOMIC DNA]</scope>
    <source>
        <strain evidence="4 5">K6013</strain>
    </source>
</reference>
<dbReference type="NCBIfam" id="TIGR00309">
    <property type="entry name" value="V_ATPase_subD"/>
    <property type="match status" value="1"/>
</dbReference>
<organism evidence="4 5">
    <name type="scientific">Desulfurobacterium indicum</name>
    <dbReference type="NCBI Taxonomy" id="1914305"/>
    <lineage>
        <taxon>Bacteria</taxon>
        <taxon>Pseudomonadati</taxon>
        <taxon>Aquificota</taxon>
        <taxon>Aquificia</taxon>
        <taxon>Desulfurobacteriales</taxon>
        <taxon>Desulfurobacteriaceae</taxon>
        <taxon>Desulfurobacterium</taxon>
    </lineage>
</organism>
<evidence type="ECO:0000256" key="3">
    <source>
        <dbReference type="ARBA" id="ARBA00023065"/>
    </source>
</evidence>
<proteinExistence type="inferred from homology"/>
<dbReference type="Gene3D" id="1.10.287.3240">
    <property type="match status" value="1"/>
</dbReference>
<keyword evidence="5" id="KW-1185">Reference proteome</keyword>
<dbReference type="AlphaFoldDB" id="A0A1R1MM18"/>
<dbReference type="Proteomes" id="UP000187408">
    <property type="component" value="Unassembled WGS sequence"/>
</dbReference>
<dbReference type="EMBL" id="MOEN01000009">
    <property type="protein sequence ID" value="OMH40744.1"/>
    <property type="molecule type" value="Genomic_DNA"/>
</dbReference>
<evidence type="ECO:0000256" key="2">
    <source>
        <dbReference type="ARBA" id="ARBA00022448"/>
    </source>
</evidence>
<evidence type="ECO:0000313" key="4">
    <source>
        <dbReference type="EMBL" id="OMH40744.1"/>
    </source>
</evidence>
<dbReference type="PANTHER" id="PTHR11671">
    <property type="entry name" value="V-TYPE ATP SYNTHASE SUBUNIT D"/>
    <property type="match status" value="1"/>
</dbReference>
<dbReference type="STRING" id="1914305.BLW93_03460"/>
<dbReference type="OrthoDB" id="13372at2"/>
<comment type="caution">
    <text evidence="4">The sequence shown here is derived from an EMBL/GenBank/DDBJ whole genome shotgun (WGS) entry which is preliminary data.</text>
</comment>
<gene>
    <name evidence="4" type="ORF">BLW93_03460</name>
</gene>
<evidence type="ECO:0000313" key="5">
    <source>
        <dbReference type="Proteomes" id="UP000187408"/>
    </source>
</evidence>
<sequence length="205" mass="24019">MKFIKSKTQLLELKKDLQVMEEGKDILQHKRNVLIKEILKHLDKVEKARQELNIYVQKAYAMLKKAYMEEGKDSVKEEVETTSLQGTVEAVEKSFIGIPVPSIKYQLNFEKFPIDAVSESIFIDLARTAFIDAVKKVMELSEMEIKAWRLAEELKKTVIRVNAVEKYYIPMYKKAIKEIETALEEQELEFLSTIKKLKERKIRTF</sequence>
<dbReference type="RefSeq" id="WP_076712722.1">
    <property type="nucleotide sequence ID" value="NZ_MOEN01000009.1"/>
</dbReference>
<dbReference type="Pfam" id="PF01813">
    <property type="entry name" value="ATP-synt_D"/>
    <property type="match status" value="1"/>
</dbReference>